<sequence length="224" mass="23634">MKHGFIIIWVSGIMALSGCGAVDNGSAPYEESASIVDESPAPTSEVAEEENTHTAAGTCLVCWRDSTWVCSYPTFSCPIGWYNYFPAGNCNWCYRDVCGYVSVTGNISANPTTVNIHTGSGTGCTNISWNANCGTAQVYVSMNGGGETLFAQGTSGTQSACWIQPGSQYDFCVYEGTSHSNSLGCVRVTGVDAGPAPDPCDSCPSRTSCFCGDGVCRREDTYCP</sequence>
<dbReference type="PROSITE" id="PS51257">
    <property type="entry name" value="PROKAR_LIPOPROTEIN"/>
    <property type="match status" value="1"/>
</dbReference>
<dbReference type="OrthoDB" id="5521699at2"/>
<dbReference type="EMBL" id="JMCB01000011">
    <property type="protein sequence ID" value="KFE66127.1"/>
    <property type="molecule type" value="Genomic_DNA"/>
</dbReference>
<evidence type="ECO:0000313" key="2">
    <source>
        <dbReference type="Proteomes" id="UP000028725"/>
    </source>
</evidence>
<dbReference type="Proteomes" id="UP000028725">
    <property type="component" value="Unassembled WGS sequence"/>
</dbReference>
<gene>
    <name evidence="1" type="ORF">DB31_1192</name>
</gene>
<protein>
    <recommendedName>
        <fullName evidence="3">Lipoprotein</fullName>
    </recommendedName>
</protein>
<dbReference type="AlphaFoldDB" id="A0A085WEL4"/>
<proteinExistence type="predicted"/>
<organism evidence="1 2">
    <name type="scientific">Hyalangium minutum</name>
    <dbReference type="NCBI Taxonomy" id="394096"/>
    <lineage>
        <taxon>Bacteria</taxon>
        <taxon>Pseudomonadati</taxon>
        <taxon>Myxococcota</taxon>
        <taxon>Myxococcia</taxon>
        <taxon>Myxococcales</taxon>
        <taxon>Cystobacterineae</taxon>
        <taxon>Archangiaceae</taxon>
        <taxon>Hyalangium</taxon>
    </lineage>
</organism>
<accession>A0A085WEL4</accession>
<evidence type="ECO:0000313" key="1">
    <source>
        <dbReference type="EMBL" id="KFE66127.1"/>
    </source>
</evidence>
<comment type="caution">
    <text evidence="1">The sequence shown here is derived from an EMBL/GenBank/DDBJ whole genome shotgun (WGS) entry which is preliminary data.</text>
</comment>
<reference evidence="1 2" key="1">
    <citation type="submission" date="2014-04" db="EMBL/GenBank/DDBJ databases">
        <title>Genome assembly of Hyalangium minutum DSM 14724.</title>
        <authorList>
            <person name="Sharma G."/>
            <person name="Subramanian S."/>
        </authorList>
    </citation>
    <scope>NUCLEOTIDE SEQUENCE [LARGE SCALE GENOMIC DNA]</scope>
    <source>
        <strain evidence="1 2">DSM 14724</strain>
    </source>
</reference>
<name>A0A085WEL4_9BACT</name>
<keyword evidence="2" id="KW-1185">Reference proteome</keyword>
<evidence type="ECO:0008006" key="3">
    <source>
        <dbReference type="Google" id="ProtNLM"/>
    </source>
</evidence>
<dbReference type="RefSeq" id="WP_157232192.1">
    <property type="nucleotide sequence ID" value="NZ_JMCB01000011.1"/>
</dbReference>